<dbReference type="Proteomes" id="UP000621898">
    <property type="component" value="Unassembled WGS sequence"/>
</dbReference>
<keyword evidence="2" id="KW-0732">Signal</keyword>
<gene>
    <name evidence="3" type="ORF">GCM10008098_05770</name>
</gene>
<protein>
    <submittedName>
        <fullName evidence="3">Uncharacterized protein</fullName>
    </submittedName>
</protein>
<proteinExistence type="predicted"/>
<reference evidence="4" key="1">
    <citation type="journal article" date="2019" name="Int. J. Syst. Evol. Microbiol.">
        <title>The Global Catalogue of Microorganisms (GCM) 10K type strain sequencing project: providing services to taxonomists for standard genome sequencing and annotation.</title>
        <authorList>
            <consortium name="The Broad Institute Genomics Platform"/>
            <consortium name="The Broad Institute Genome Sequencing Center for Infectious Disease"/>
            <person name="Wu L."/>
            <person name="Ma J."/>
        </authorList>
    </citation>
    <scope>NUCLEOTIDE SEQUENCE [LARGE SCALE GENOMIC DNA]</scope>
    <source>
        <strain evidence="4">KCTC 22232</strain>
    </source>
</reference>
<keyword evidence="4" id="KW-1185">Reference proteome</keyword>
<comment type="caution">
    <text evidence="3">The sequence shown here is derived from an EMBL/GenBank/DDBJ whole genome shotgun (WGS) entry which is preliminary data.</text>
</comment>
<dbReference type="InterPro" id="IPR000014">
    <property type="entry name" value="PAS"/>
</dbReference>
<evidence type="ECO:0000256" key="2">
    <source>
        <dbReference type="SAM" id="SignalP"/>
    </source>
</evidence>
<name>A0ABQ2ZKC8_9GAMM</name>
<feature type="signal peptide" evidence="2">
    <location>
        <begin position="1"/>
        <end position="19"/>
    </location>
</feature>
<feature type="region of interest" description="Disordered" evidence="1">
    <location>
        <begin position="139"/>
        <end position="185"/>
    </location>
</feature>
<evidence type="ECO:0000256" key="1">
    <source>
        <dbReference type="SAM" id="MobiDB-lite"/>
    </source>
</evidence>
<accession>A0ABQ2ZKC8</accession>
<evidence type="ECO:0000313" key="4">
    <source>
        <dbReference type="Proteomes" id="UP000621898"/>
    </source>
</evidence>
<dbReference type="EMBL" id="BMXT01000001">
    <property type="protein sequence ID" value="GGY17090.1"/>
    <property type="molecule type" value="Genomic_DNA"/>
</dbReference>
<sequence length="185" mass="20248">MKRLSMMMFAGVLTVGASAAVASSGSLNEFRPGVMPVLVHVDAKGKVTEVSPSAELSPKVNRLLRQSLDEMISKPATEHGRPVSSQFVINLAVQASPRPEGDYLARFVYVSSSPVPNGSWFWVHVDGYRLALANRDDLNNRQPHPHFDTQREYPTWNNPNYPRTPPPPIQNTASSAPSPAPKPGH</sequence>
<evidence type="ECO:0000313" key="3">
    <source>
        <dbReference type="EMBL" id="GGY17090.1"/>
    </source>
</evidence>
<dbReference type="CDD" id="cd00130">
    <property type="entry name" value="PAS"/>
    <property type="match status" value="1"/>
</dbReference>
<organism evidence="3 4">
    <name type="scientific">Rhodanobacter panaciterrae</name>
    <dbReference type="NCBI Taxonomy" id="490572"/>
    <lineage>
        <taxon>Bacteria</taxon>
        <taxon>Pseudomonadati</taxon>
        <taxon>Pseudomonadota</taxon>
        <taxon>Gammaproteobacteria</taxon>
        <taxon>Lysobacterales</taxon>
        <taxon>Rhodanobacteraceae</taxon>
        <taxon>Rhodanobacter</taxon>
    </lineage>
</organism>
<feature type="chain" id="PRO_5046416411" evidence="2">
    <location>
        <begin position="20"/>
        <end position="185"/>
    </location>
</feature>
<feature type="compositionally biased region" description="Basic and acidic residues" evidence="1">
    <location>
        <begin position="139"/>
        <end position="151"/>
    </location>
</feature>